<proteinExistence type="predicted"/>
<dbReference type="EMBL" id="FNDJ01000014">
    <property type="protein sequence ID" value="SDK21326.1"/>
    <property type="molecule type" value="Genomic_DNA"/>
</dbReference>
<keyword evidence="3" id="KW-0121">Carboxypeptidase</keyword>
<dbReference type="Gene3D" id="3.40.710.10">
    <property type="entry name" value="DD-peptidase/beta-lactamase superfamily"/>
    <property type="match status" value="1"/>
</dbReference>
<evidence type="ECO:0000313" key="3">
    <source>
        <dbReference type="EMBL" id="SDK21326.1"/>
    </source>
</evidence>
<dbReference type="InterPro" id="IPR001466">
    <property type="entry name" value="Beta-lactam-related"/>
</dbReference>
<dbReference type="RefSeq" id="WP_245765371.1">
    <property type="nucleotide sequence ID" value="NZ_FNDJ01000014.1"/>
</dbReference>
<evidence type="ECO:0000313" key="4">
    <source>
        <dbReference type="Proteomes" id="UP000199202"/>
    </source>
</evidence>
<dbReference type="GO" id="GO:0004180">
    <property type="term" value="F:carboxypeptidase activity"/>
    <property type="evidence" value="ECO:0007669"/>
    <property type="project" value="UniProtKB-KW"/>
</dbReference>
<feature type="chain" id="PRO_5011781649" evidence="1">
    <location>
        <begin position="29"/>
        <end position="381"/>
    </location>
</feature>
<dbReference type="AlphaFoldDB" id="A0A1G9A1V3"/>
<reference evidence="3 4" key="1">
    <citation type="submission" date="2016-10" db="EMBL/GenBank/DDBJ databases">
        <authorList>
            <person name="de Groot N.N."/>
        </authorList>
    </citation>
    <scope>NUCLEOTIDE SEQUENCE [LARGE SCALE GENOMIC DNA]</scope>
    <source>
        <strain evidence="3 4">CGMCC 4.6533</strain>
    </source>
</reference>
<keyword evidence="4" id="KW-1185">Reference proteome</keyword>
<organism evidence="3 4">
    <name type="scientific">Nonomuraea jiangxiensis</name>
    <dbReference type="NCBI Taxonomy" id="633440"/>
    <lineage>
        <taxon>Bacteria</taxon>
        <taxon>Bacillati</taxon>
        <taxon>Actinomycetota</taxon>
        <taxon>Actinomycetes</taxon>
        <taxon>Streptosporangiales</taxon>
        <taxon>Streptosporangiaceae</taxon>
        <taxon>Nonomuraea</taxon>
    </lineage>
</organism>
<evidence type="ECO:0000256" key="1">
    <source>
        <dbReference type="SAM" id="SignalP"/>
    </source>
</evidence>
<dbReference type="PROSITE" id="PS51318">
    <property type="entry name" value="TAT"/>
    <property type="match status" value="1"/>
</dbReference>
<dbReference type="Pfam" id="PF00144">
    <property type="entry name" value="Beta-lactamase"/>
    <property type="match status" value="1"/>
</dbReference>
<accession>A0A1G9A1V3</accession>
<dbReference type="InterPro" id="IPR050491">
    <property type="entry name" value="AmpC-like"/>
</dbReference>
<dbReference type="PANTHER" id="PTHR46825:SF7">
    <property type="entry name" value="D-ALANYL-D-ALANINE CARBOXYPEPTIDASE"/>
    <property type="match status" value="1"/>
</dbReference>
<keyword evidence="3" id="KW-0645">Protease</keyword>
<feature type="domain" description="Beta-lactamase-related" evidence="2">
    <location>
        <begin position="51"/>
        <end position="356"/>
    </location>
</feature>
<dbReference type="Proteomes" id="UP000199202">
    <property type="component" value="Unassembled WGS sequence"/>
</dbReference>
<gene>
    <name evidence="3" type="ORF">SAMN05421869_114250</name>
</gene>
<name>A0A1G9A1V3_9ACTN</name>
<dbReference type="STRING" id="633440.SAMN05421869_114250"/>
<keyword evidence="3" id="KW-0378">Hydrolase</keyword>
<evidence type="ECO:0000259" key="2">
    <source>
        <dbReference type="Pfam" id="PF00144"/>
    </source>
</evidence>
<sequence>MTNTMRRRLITVVAALSTVLATGTSAVAAHASRAAGAEGRSGVDRAAVTKMLKGLVAERASTAALIRVRDGRREWTAVAGTAELAPGRPANPAGYFRIGSVTKTFVATVLLQLCDEGRLRLDDPVERYLPGAVPDGARITVRRLLNHTSGLHDYMSEPGYSTNRWRGAARFRSYDAGRLLSVAFAKPPTFPPGAGWSYSNTNYVVAGLLIEKLTGHSYEAEIERRILRPLRLTQTSLPGDRAGLPRPHAHGYHRLPEGRTVDATRMNPSLDWAAGEMISTTRDLERFFQALLTGRLTSPAALAAMRTVTATDAGFDYGLGLQRYTLPCGRGVWGHSGELIGYLTFAFRADDGRQLTLSVNPYTRKPSQEQVFAIATLVFCP</sequence>
<dbReference type="PANTHER" id="PTHR46825">
    <property type="entry name" value="D-ALANYL-D-ALANINE-CARBOXYPEPTIDASE/ENDOPEPTIDASE AMPH"/>
    <property type="match status" value="1"/>
</dbReference>
<keyword evidence="1" id="KW-0732">Signal</keyword>
<protein>
    <submittedName>
        <fullName evidence="3">D-alanyl-D-alanine carboxypeptidase</fullName>
    </submittedName>
</protein>
<dbReference type="InterPro" id="IPR006311">
    <property type="entry name" value="TAT_signal"/>
</dbReference>
<dbReference type="InterPro" id="IPR012338">
    <property type="entry name" value="Beta-lactam/transpept-like"/>
</dbReference>
<feature type="signal peptide" evidence="1">
    <location>
        <begin position="1"/>
        <end position="28"/>
    </location>
</feature>
<dbReference type="SUPFAM" id="SSF56601">
    <property type="entry name" value="beta-lactamase/transpeptidase-like"/>
    <property type="match status" value="1"/>
</dbReference>